<dbReference type="Gene3D" id="3.90.180.10">
    <property type="entry name" value="Medium-chain alcohol dehydrogenases, catalytic domain"/>
    <property type="match status" value="1"/>
</dbReference>
<dbReference type="Pfam" id="PF08240">
    <property type="entry name" value="ADH_N"/>
    <property type="match status" value="1"/>
</dbReference>
<reference evidence="10" key="1">
    <citation type="submission" date="2014-09" db="EMBL/GenBank/DDBJ databases">
        <authorList>
            <person name="Sharma Rahul"/>
            <person name="Thines Marco"/>
        </authorList>
    </citation>
    <scope>NUCLEOTIDE SEQUENCE [LARGE SCALE GENOMIC DNA]</scope>
</reference>
<proteinExistence type="inferred from homology"/>
<keyword evidence="5" id="KW-0560">Oxidoreductase</keyword>
<dbReference type="SUPFAM" id="SSF51735">
    <property type="entry name" value="NAD(P)-binding Rossmann-fold domains"/>
    <property type="match status" value="1"/>
</dbReference>
<dbReference type="GO" id="GO:0046872">
    <property type="term" value="F:metal ion binding"/>
    <property type="evidence" value="ECO:0007669"/>
    <property type="project" value="UniProtKB-KW"/>
</dbReference>
<evidence type="ECO:0000256" key="6">
    <source>
        <dbReference type="SAM" id="MobiDB-lite"/>
    </source>
</evidence>
<dbReference type="InterPro" id="IPR011032">
    <property type="entry name" value="GroES-like_sf"/>
</dbReference>
<evidence type="ECO:0000259" key="7">
    <source>
        <dbReference type="Pfam" id="PF00107"/>
    </source>
</evidence>
<dbReference type="InterPro" id="IPR013154">
    <property type="entry name" value="ADH-like_N"/>
</dbReference>
<feature type="domain" description="Alcohol dehydrogenase-like C-terminal" evidence="7">
    <location>
        <begin position="522"/>
        <end position="642"/>
    </location>
</feature>
<evidence type="ECO:0000313" key="9">
    <source>
        <dbReference type="EMBL" id="CEG50194.1"/>
    </source>
</evidence>
<dbReference type="Proteomes" id="UP000054928">
    <property type="component" value="Unassembled WGS sequence"/>
</dbReference>
<dbReference type="CDD" id="cd08242">
    <property type="entry name" value="MDR_like"/>
    <property type="match status" value="1"/>
</dbReference>
<dbReference type="AlphaFoldDB" id="A0A0P1B6U1"/>
<dbReference type="RefSeq" id="XP_024586563.1">
    <property type="nucleotide sequence ID" value="XM_024721467.1"/>
</dbReference>
<keyword evidence="10" id="KW-1185">Reference proteome</keyword>
<dbReference type="GO" id="GO:0016491">
    <property type="term" value="F:oxidoreductase activity"/>
    <property type="evidence" value="ECO:0007669"/>
    <property type="project" value="UniProtKB-KW"/>
</dbReference>
<dbReference type="STRING" id="4781.A0A0P1B6U1"/>
<feature type="domain" description="Alcohol dehydrogenase-like N-terminal" evidence="8">
    <location>
        <begin position="353"/>
        <end position="483"/>
    </location>
</feature>
<sequence length="697" mass="76731">MATSFSSKRSAGCQSSRSTDEVDNDGVSLCDGSITTVEKKRKIAKGKSPSILYDDIEERIMDDKGTMPSKQMSIANLISSPLTPVISHDSERVASKTVNDVTITPEQIEDEVETTQEVDKTASSLNIPAVFLTTQAFASPKDFFVFLPEEAAGASRGPTKSIDKTHVVCTLCQVSMGNRAYTLKRHLLRHHRHVFRVGCSVKVDALSSAKIKNQVTKSSVDTEQVVVPVRTSPGSVILDAKSNKMKKSVNDCTQKHHDAFVSWLNSDVIPMKALKSEFFQVYLSLLNPKFKMPQVIIQPQKLQMYHQLESKVDAVLTSADVTRKLHYMKGVYLQGNGSNAQLKTDLITPKPEPREALIEVLRAGICGTDLQMVNNYKTGFQGVLGHEFVGIVRKLGVNYMKDEKMQQFWIGKRVVGEINVPCDTLNCMTCKLENKPRSDKLNREEILRRNHCPNRSCLGIIQKNGAFAEYITLPVANLYKVPDGVVDSHAVFAEPLAAACRILEQQIIKPTDNVVVLGDGKLGLLVVDVLHAYKAANIVILVGKHRETLALAKKLVYTAYTLKSDDTSEMTIVANRLHNEIAPIDVCIECTGSPGGVALALNIVRGGGTVVMKSTCSIKRSTLDVRAMLNNRVRVIGSRCGPIPWALHLLKERKVDVQKYIHGVYPLERAEAALAHAAKSGALKIQIINQVTEELPT</sequence>
<dbReference type="PANTHER" id="PTHR43350:SF2">
    <property type="entry name" value="GROES-LIKE ZINC-BINDING ALCOHOL DEHYDROGENASE FAMILY PROTEIN"/>
    <property type="match status" value="1"/>
</dbReference>
<protein>
    <submittedName>
        <fullName evidence="9">Alcohol dehydrogenase</fullName>
    </submittedName>
</protein>
<dbReference type="OrthoDB" id="3941538at2759"/>
<dbReference type="PANTHER" id="PTHR43350">
    <property type="entry name" value="NAD-DEPENDENT ALCOHOL DEHYDROGENASE"/>
    <property type="match status" value="1"/>
</dbReference>
<dbReference type="InterPro" id="IPR013149">
    <property type="entry name" value="ADH-like_C"/>
</dbReference>
<keyword evidence="3" id="KW-0479">Metal-binding</keyword>
<evidence type="ECO:0000256" key="2">
    <source>
        <dbReference type="ARBA" id="ARBA00008072"/>
    </source>
</evidence>
<accession>A0A0P1B6U1</accession>
<evidence type="ECO:0000256" key="3">
    <source>
        <dbReference type="ARBA" id="ARBA00022723"/>
    </source>
</evidence>
<dbReference type="GeneID" id="36402974"/>
<dbReference type="OMA" id="FRHHPQV"/>
<name>A0A0P1B6U1_PLAHL</name>
<evidence type="ECO:0000259" key="8">
    <source>
        <dbReference type="Pfam" id="PF08240"/>
    </source>
</evidence>
<dbReference type="SUPFAM" id="SSF50129">
    <property type="entry name" value="GroES-like"/>
    <property type="match status" value="1"/>
</dbReference>
<evidence type="ECO:0000256" key="4">
    <source>
        <dbReference type="ARBA" id="ARBA00022833"/>
    </source>
</evidence>
<organism evidence="9 10">
    <name type="scientific">Plasmopara halstedii</name>
    <name type="common">Downy mildew of sunflower</name>
    <dbReference type="NCBI Taxonomy" id="4781"/>
    <lineage>
        <taxon>Eukaryota</taxon>
        <taxon>Sar</taxon>
        <taxon>Stramenopiles</taxon>
        <taxon>Oomycota</taxon>
        <taxon>Peronosporomycetes</taxon>
        <taxon>Peronosporales</taxon>
        <taxon>Peronosporaceae</taxon>
        <taxon>Plasmopara</taxon>
    </lineage>
</organism>
<dbReference type="Gene3D" id="3.40.50.720">
    <property type="entry name" value="NAD(P)-binding Rossmann-like Domain"/>
    <property type="match status" value="1"/>
</dbReference>
<comment type="similarity">
    <text evidence="2">Belongs to the zinc-containing alcohol dehydrogenase family.</text>
</comment>
<keyword evidence="4" id="KW-0862">Zinc</keyword>
<dbReference type="InterPro" id="IPR036291">
    <property type="entry name" value="NAD(P)-bd_dom_sf"/>
</dbReference>
<feature type="region of interest" description="Disordered" evidence="6">
    <location>
        <begin position="1"/>
        <end position="30"/>
    </location>
</feature>
<comment type="cofactor">
    <cofactor evidence="1">
        <name>Zn(2+)</name>
        <dbReference type="ChEBI" id="CHEBI:29105"/>
    </cofactor>
</comment>
<evidence type="ECO:0000256" key="5">
    <source>
        <dbReference type="ARBA" id="ARBA00023002"/>
    </source>
</evidence>
<evidence type="ECO:0000256" key="1">
    <source>
        <dbReference type="ARBA" id="ARBA00001947"/>
    </source>
</evidence>
<feature type="compositionally biased region" description="Polar residues" evidence="6">
    <location>
        <begin position="1"/>
        <end position="17"/>
    </location>
</feature>
<dbReference type="EMBL" id="CCYD01003101">
    <property type="protein sequence ID" value="CEG50194.1"/>
    <property type="molecule type" value="Genomic_DNA"/>
</dbReference>
<evidence type="ECO:0000313" key="10">
    <source>
        <dbReference type="Proteomes" id="UP000054928"/>
    </source>
</evidence>
<dbReference type="Pfam" id="PF00107">
    <property type="entry name" value="ADH_zinc_N"/>
    <property type="match status" value="1"/>
</dbReference>